<dbReference type="GO" id="GO:0009253">
    <property type="term" value="P:peptidoglycan catabolic process"/>
    <property type="evidence" value="ECO:0007669"/>
    <property type="project" value="InterPro"/>
</dbReference>
<dbReference type="Proteomes" id="UP000527616">
    <property type="component" value="Unassembled WGS sequence"/>
</dbReference>
<dbReference type="SMART" id="SM00644">
    <property type="entry name" value="Ami_2"/>
    <property type="match status" value="1"/>
</dbReference>
<dbReference type="EMBL" id="JACBZS010000001">
    <property type="protein sequence ID" value="NYI69982.1"/>
    <property type="molecule type" value="Genomic_DNA"/>
</dbReference>
<dbReference type="Pfam" id="PF01510">
    <property type="entry name" value="Amidase_2"/>
    <property type="match status" value="1"/>
</dbReference>
<dbReference type="InterPro" id="IPR006619">
    <property type="entry name" value="PGRP_domain_met/bac"/>
</dbReference>
<evidence type="ECO:0000256" key="2">
    <source>
        <dbReference type="SAM" id="SignalP"/>
    </source>
</evidence>
<evidence type="ECO:0000313" key="5">
    <source>
        <dbReference type="EMBL" id="NYI69982.1"/>
    </source>
</evidence>
<organism evidence="5 6">
    <name type="scientific">Naumannella cuiyingiana</name>
    <dbReference type="NCBI Taxonomy" id="1347891"/>
    <lineage>
        <taxon>Bacteria</taxon>
        <taxon>Bacillati</taxon>
        <taxon>Actinomycetota</taxon>
        <taxon>Actinomycetes</taxon>
        <taxon>Propionibacteriales</taxon>
        <taxon>Propionibacteriaceae</taxon>
        <taxon>Naumannella</taxon>
    </lineage>
</organism>
<feature type="domain" description="N-acetylmuramoyl-L-alanine amidase" evidence="3">
    <location>
        <begin position="192"/>
        <end position="343"/>
    </location>
</feature>
<dbReference type="InterPro" id="IPR013207">
    <property type="entry name" value="LGFP"/>
</dbReference>
<keyword evidence="6" id="KW-1185">Reference proteome</keyword>
<reference evidence="5 6" key="1">
    <citation type="submission" date="2020-07" db="EMBL/GenBank/DDBJ databases">
        <title>Sequencing the genomes of 1000 actinobacteria strains.</title>
        <authorList>
            <person name="Klenk H.-P."/>
        </authorList>
    </citation>
    <scope>NUCLEOTIDE SEQUENCE [LARGE SCALE GENOMIC DNA]</scope>
    <source>
        <strain evidence="5 6">DSM 103164</strain>
    </source>
</reference>
<comment type="similarity">
    <text evidence="1">Belongs to the N-acetylmuramoyl-L-alanine amidase 2 family.</text>
</comment>
<dbReference type="Pfam" id="PF08310">
    <property type="entry name" value="LGFP"/>
    <property type="match status" value="3"/>
</dbReference>
<feature type="domain" description="Peptidoglycan recognition protein family" evidence="4">
    <location>
        <begin position="178"/>
        <end position="327"/>
    </location>
</feature>
<dbReference type="Gene3D" id="3.40.80.10">
    <property type="entry name" value="Peptidoglycan recognition protein-like"/>
    <property type="match status" value="1"/>
</dbReference>
<feature type="chain" id="PRO_5039520033" evidence="2">
    <location>
        <begin position="19"/>
        <end position="574"/>
    </location>
</feature>
<dbReference type="PANTHER" id="PTHR11022">
    <property type="entry name" value="PEPTIDOGLYCAN RECOGNITION PROTEIN"/>
    <property type="match status" value="1"/>
</dbReference>
<sequence length="574" mass="61231">MIVAALLGAALVAGLVFAGTPLPADVAAAAPPTRAKPVKPRIDSIAIPAAGRTERQAGKRPVVAELRQRATERFSTFGVTWDAGPAPAVDYRVRRDGKWTDWAELPIDDATVAGGEEGTRPGSAPVYVGSADGVDLRVRGERAPSGLRADLIDAGTTAADANPETLQAPSGAPVPTRPAIVSRAGWGADESLRTDCGKRYGTTVRGAVVHHTEGSNSYSSAEAPGVIRGIYAYHVQSRGYCDIAYNFLTDRYGKIYEGRAGGVELPVHGGHAREWNTDTVGVAMMGSYVSTNPPTAALDATARIIAWKLAGNYRNPKGTVTLAGKQVNVIFTHGDVVATDCPGAKMQAQMPAFRDRVAALADYRTGSYEKWRSLGGESGWVGSPFRLERRAYGGAETQFAGADILGKDGRIHAVRGSIRTRYRQLGSGASFLGFPITDEIDWPGGKGSRFASGGIYWSATTNRAIEVRSGINGVYVSGDHPSQLRQPTATERASAVAGVPYQQFEKGRIYWSNKRGYAVYGSIYRAYADLGHERSRLGLPTSSEFDVSGGRANNFVGGRITWNRSTDRVTVTYN</sequence>
<dbReference type="PANTHER" id="PTHR11022:SF41">
    <property type="entry name" value="PEPTIDOGLYCAN-RECOGNITION PROTEIN LC-RELATED"/>
    <property type="match status" value="1"/>
</dbReference>
<dbReference type="SMART" id="SM00701">
    <property type="entry name" value="PGRP"/>
    <property type="match status" value="1"/>
</dbReference>
<evidence type="ECO:0000313" key="6">
    <source>
        <dbReference type="Proteomes" id="UP000527616"/>
    </source>
</evidence>
<evidence type="ECO:0000259" key="4">
    <source>
        <dbReference type="SMART" id="SM00701"/>
    </source>
</evidence>
<accession>A0A7Z0IK14</accession>
<dbReference type="AlphaFoldDB" id="A0A7Z0IK14"/>
<dbReference type="CDD" id="cd06583">
    <property type="entry name" value="PGRP"/>
    <property type="match status" value="1"/>
</dbReference>
<dbReference type="GO" id="GO:0008270">
    <property type="term" value="F:zinc ion binding"/>
    <property type="evidence" value="ECO:0007669"/>
    <property type="project" value="InterPro"/>
</dbReference>
<name>A0A7Z0IK14_9ACTN</name>
<keyword evidence="2" id="KW-0732">Signal</keyword>
<dbReference type="GO" id="GO:0008745">
    <property type="term" value="F:N-acetylmuramoyl-L-alanine amidase activity"/>
    <property type="evidence" value="ECO:0007669"/>
    <property type="project" value="InterPro"/>
</dbReference>
<dbReference type="SUPFAM" id="SSF55846">
    <property type="entry name" value="N-acetylmuramoyl-L-alanine amidase-like"/>
    <property type="match status" value="1"/>
</dbReference>
<evidence type="ECO:0000259" key="3">
    <source>
        <dbReference type="SMART" id="SM00644"/>
    </source>
</evidence>
<dbReference type="InterPro" id="IPR002502">
    <property type="entry name" value="Amidase_domain"/>
</dbReference>
<dbReference type="InterPro" id="IPR015510">
    <property type="entry name" value="PGRP"/>
</dbReference>
<dbReference type="RefSeq" id="WP_179443985.1">
    <property type="nucleotide sequence ID" value="NZ_JACBZS010000001.1"/>
</dbReference>
<protein>
    <submittedName>
        <fullName evidence="5">Uncharacterized protein with LGFP repeats</fullName>
    </submittedName>
</protein>
<gene>
    <name evidence="5" type="ORF">GGQ54_000542</name>
</gene>
<comment type="caution">
    <text evidence="5">The sequence shown here is derived from an EMBL/GenBank/DDBJ whole genome shotgun (WGS) entry which is preliminary data.</text>
</comment>
<proteinExistence type="inferred from homology"/>
<evidence type="ECO:0000256" key="1">
    <source>
        <dbReference type="ARBA" id="ARBA00007553"/>
    </source>
</evidence>
<dbReference type="InterPro" id="IPR036505">
    <property type="entry name" value="Amidase/PGRP_sf"/>
</dbReference>
<feature type="signal peptide" evidence="2">
    <location>
        <begin position="1"/>
        <end position="18"/>
    </location>
</feature>